<keyword evidence="4" id="KW-0804">Transcription</keyword>
<dbReference type="InterPro" id="IPR051711">
    <property type="entry name" value="Stress_Response_Reg"/>
</dbReference>
<feature type="domain" description="Zn(2)-C6 fungal-type" evidence="7">
    <location>
        <begin position="22"/>
        <end position="52"/>
    </location>
</feature>
<evidence type="ECO:0000256" key="2">
    <source>
        <dbReference type="ARBA" id="ARBA00023015"/>
    </source>
</evidence>
<feature type="region of interest" description="Disordered" evidence="6">
    <location>
        <begin position="1"/>
        <end position="20"/>
    </location>
</feature>
<protein>
    <submittedName>
        <fullName evidence="8">Putative transcriptional regulatory protein TBS1</fullName>
    </submittedName>
</protein>
<evidence type="ECO:0000256" key="5">
    <source>
        <dbReference type="ARBA" id="ARBA00023242"/>
    </source>
</evidence>
<keyword evidence="3" id="KW-0238">DNA-binding</keyword>
<evidence type="ECO:0000256" key="3">
    <source>
        <dbReference type="ARBA" id="ARBA00023125"/>
    </source>
</evidence>
<dbReference type="HOGENOM" id="CLU_026660_1_0_1"/>
<dbReference type="PANTHER" id="PTHR47540:SF4">
    <property type="entry name" value="TRANSCRIPTION FACTOR RGLT"/>
    <property type="match status" value="1"/>
</dbReference>
<evidence type="ECO:0000256" key="1">
    <source>
        <dbReference type="ARBA" id="ARBA00004123"/>
    </source>
</evidence>
<dbReference type="AlphaFoldDB" id="A0A093XHP9"/>
<sequence>MKMPSDKNSSVEKDTGPKRHAACDECRNRKLKCSGDQAGCRRCMTQGLHCHYSIQKPMGRPRKKQKLDGDNNYNPDGTERNLGAISEIEREWVSADLGPDIHVLCPQVYLSRYGGLVPAKDQSFPSPSSTLPQPPQPLEPIAATLDPWPDFSITSAAGSMLSNVPSSTAMGDDAPTCPCLSYLYLCLSTLSSLNSFSVTRETTTSLYTAARTAQSVIRCEICPLRFATGMQNVMMLGTLLSVMADAWYRISLVNAGSLGSELASPEFKQLVINNKSPHVDEFTWDHWLRRFLCRAIIGTPISPQLCPPSAVCNITPDLYSLVRELEDRQRYWHSIRVAHPTEPFDTTRADFVSLPTPPLSTGCTSEKECNADTNSTSCSTMSTPLDPAEAQQNAQERDFLCLKIVGAAKQLIKKFKFQPEEYTEGVPPIPLTD</sequence>
<dbReference type="PROSITE" id="PS00463">
    <property type="entry name" value="ZN2_CY6_FUNGAL_1"/>
    <property type="match status" value="1"/>
</dbReference>
<feature type="compositionally biased region" description="Basic and acidic residues" evidence="6">
    <location>
        <begin position="9"/>
        <end position="20"/>
    </location>
</feature>
<dbReference type="SMART" id="SM00066">
    <property type="entry name" value="GAL4"/>
    <property type="match status" value="1"/>
</dbReference>
<evidence type="ECO:0000256" key="6">
    <source>
        <dbReference type="SAM" id="MobiDB-lite"/>
    </source>
</evidence>
<dbReference type="PROSITE" id="PS50048">
    <property type="entry name" value="ZN2_CY6_FUNGAL_2"/>
    <property type="match status" value="1"/>
</dbReference>
<feature type="region of interest" description="Disordered" evidence="6">
    <location>
        <begin position="56"/>
        <end position="79"/>
    </location>
</feature>
<dbReference type="GO" id="GO:0000981">
    <property type="term" value="F:DNA-binding transcription factor activity, RNA polymerase II-specific"/>
    <property type="evidence" value="ECO:0007669"/>
    <property type="project" value="InterPro"/>
</dbReference>
<dbReference type="GO" id="GO:0043565">
    <property type="term" value="F:sequence-specific DNA binding"/>
    <property type="evidence" value="ECO:0007669"/>
    <property type="project" value="TreeGrafter"/>
</dbReference>
<dbReference type="InterPro" id="IPR036864">
    <property type="entry name" value="Zn2-C6_fun-type_DNA-bd_sf"/>
</dbReference>
<gene>
    <name evidence="8" type="ORF">GQ26_0260250</name>
</gene>
<dbReference type="GO" id="GO:0005634">
    <property type="term" value="C:nucleus"/>
    <property type="evidence" value="ECO:0007669"/>
    <property type="project" value="UniProtKB-SubCell"/>
</dbReference>
<keyword evidence="5" id="KW-0539">Nucleus</keyword>
<dbReference type="SUPFAM" id="SSF57701">
    <property type="entry name" value="Zn2/Cys6 DNA-binding domain"/>
    <property type="match status" value="1"/>
</dbReference>
<dbReference type="Gene3D" id="4.10.240.10">
    <property type="entry name" value="Zn(2)-C6 fungal-type DNA-binding domain"/>
    <property type="match status" value="1"/>
</dbReference>
<evidence type="ECO:0000259" key="7">
    <source>
        <dbReference type="PROSITE" id="PS50048"/>
    </source>
</evidence>
<reference evidence="8" key="1">
    <citation type="journal article" date="2014" name="PLoS Genet.">
        <title>Signature Gene Expression Reveals Novel Clues to the Molecular Mechanisms of Dimorphic Transition in Penicillium marneffei.</title>
        <authorList>
            <person name="Yang E."/>
            <person name="Wang G."/>
            <person name="Cai J."/>
            <person name="Woo P.C."/>
            <person name="Lau S.K."/>
            <person name="Yuen K.-Y."/>
            <person name="Chow W.-N."/>
            <person name="Lin X."/>
        </authorList>
    </citation>
    <scope>NUCLEOTIDE SEQUENCE [LARGE SCALE GENOMIC DNA]</scope>
    <source>
        <strain evidence="8">PM1</strain>
    </source>
</reference>
<organism evidence="8">
    <name type="scientific">Talaromyces marneffei PM1</name>
    <dbReference type="NCBI Taxonomy" id="1077442"/>
    <lineage>
        <taxon>Eukaryota</taxon>
        <taxon>Fungi</taxon>
        <taxon>Dikarya</taxon>
        <taxon>Ascomycota</taxon>
        <taxon>Pezizomycotina</taxon>
        <taxon>Eurotiomycetes</taxon>
        <taxon>Eurotiomycetidae</taxon>
        <taxon>Eurotiales</taxon>
        <taxon>Trichocomaceae</taxon>
        <taxon>Talaromyces</taxon>
        <taxon>Talaromyces sect. Talaromyces</taxon>
    </lineage>
</organism>
<keyword evidence="2" id="KW-0805">Transcription regulation</keyword>
<dbReference type="EMBL" id="JPOX01000026">
    <property type="protein sequence ID" value="KFX44748.1"/>
    <property type="molecule type" value="Genomic_DNA"/>
</dbReference>
<proteinExistence type="predicted"/>
<evidence type="ECO:0000313" key="8">
    <source>
        <dbReference type="EMBL" id="KFX44748.1"/>
    </source>
</evidence>
<dbReference type="Pfam" id="PF00172">
    <property type="entry name" value="Zn_clus"/>
    <property type="match status" value="1"/>
</dbReference>
<dbReference type="InterPro" id="IPR001138">
    <property type="entry name" value="Zn2Cys6_DnaBD"/>
</dbReference>
<name>A0A093XHP9_TALMA</name>
<dbReference type="PANTHER" id="PTHR47540">
    <property type="entry name" value="THIAMINE REPRESSIBLE GENES REGULATORY PROTEIN THI5"/>
    <property type="match status" value="1"/>
</dbReference>
<dbReference type="CDD" id="cd00067">
    <property type="entry name" value="GAL4"/>
    <property type="match status" value="1"/>
</dbReference>
<dbReference type="eggNOG" id="ENOG502SE9E">
    <property type="taxonomic scope" value="Eukaryota"/>
</dbReference>
<accession>A0A093XHP9</accession>
<evidence type="ECO:0000256" key="4">
    <source>
        <dbReference type="ARBA" id="ARBA00023163"/>
    </source>
</evidence>
<dbReference type="GO" id="GO:0008270">
    <property type="term" value="F:zinc ion binding"/>
    <property type="evidence" value="ECO:0007669"/>
    <property type="project" value="InterPro"/>
</dbReference>
<comment type="caution">
    <text evidence="8">The sequence shown here is derived from an EMBL/GenBank/DDBJ whole genome shotgun (WGS) entry which is preliminary data.</text>
</comment>
<dbReference type="GO" id="GO:0045944">
    <property type="term" value="P:positive regulation of transcription by RNA polymerase II"/>
    <property type="evidence" value="ECO:0007669"/>
    <property type="project" value="TreeGrafter"/>
</dbReference>
<comment type="subcellular location">
    <subcellularLocation>
        <location evidence="1">Nucleus</location>
    </subcellularLocation>
</comment>